<dbReference type="Proteomes" id="UP000540568">
    <property type="component" value="Unassembled WGS sequence"/>
</dbReference>
<name>A0A7W3PDK0_9MICO</name>
<organism evidence="1 2">
    <name type="scientific">Promicromonospora sukumoe</name>
    <dbReference type="NCBI Taxonomy" id="88382"/>
    <lineage>
        <taxon>Bacteria</taxon>
        <taxon>Bacillati</taxon>
        <taxon>Actinomycetota</taxon>
        <taxon>Actinomycetes</taxon>
        <taxon>Micrococcales</taxon>
        <taxon>Promicromonosporaceae</taxon>
        <taxon>Promicromonospora</taxon>
    </lineage>
</organism>
<comment type="caution">
    <text evidence="1">The sequence shown here is derived from an EMBL/GenBank/DDBJ whole genome shotgun (WGS) entry which is preliminary data.</text>
</comment>
<dbReference type="InterPro" id="IPR012340">
    <property type="entry name" value="NA-bd_OB-fold"/>
</dbReference>
<dbReference type="SUPFAM" id="SSF50249">
    <property type="entry name" value="Nucleic acid-binding proteins"/>
    <property type="match status" value="1"/>
</dbReference>
<evidence type="ECO:0000313" key="1">
    <source>
        <dbReference type="EMBL" id="MBA8807599.1"/>
    </source>
</evidence>
<dbReference type="RefSeq" id="WP_182615145.1">
    <property type="nucleotide sequence ID" value="NZ_BAAATF010000007.1"/>
</dbReference>
<keyword evidence="2" id="KW-1185">Reference proteome</keyword>
<dbReference type="Gene3D" id="2.40.50.140">
    <property type="entry name" value="Nucleic acid-binding proteins"/>
    <property type="match status" value="1"/>
</dbReference>
<dbReference type="EMBL" id="JACGWV010000001">
    <property type="protein sequence ID" value="MBA8807599.1"/>
    <property type="molecule type" value="Genomic_DNA"/>
</dbReference>
<evidence type="ECO:0000313" key="2">
    <source>
        <dbReference type="Proteomes" id="UP000540568"/>
    </source>
</evidence>
<proteinExistence type="predicted"/>
<dbReference type="AlphaFoldDB" id="A0A7W3PDK0"/>
<protein>
    <recommendedName>
        <fullName evidence="3">Single-stranded DNA-binding protein</fullName>
    </recommendedName>
</protein>
<sequence>MTIPIRQSLEGVFLTGLRPGTTRTGLPVLRARVRAQQWQREDGSSTPGEPVTCDLVVFHASTQRAQTRFRPGDAFVAAGHVNVYDVTRDGKTVQREEFVARRLGRDAARTRYNVTRTRRWLRPTTAPVAASSSGRAS</sequence>
<gene>
    <name evidence="1" type="ORF">FHX71_001541</name>
</gene>
<evidence type="ECO:0008006" key="3">
    <source>
        <dbReference type="Google" id="ProtNLM"/>
    </source>
</evidence>
<accession>A0A7W3PDK0</accession>
<reference evidence="1 2" key="1">
    <citation type="submission" date="2020-07" db="EMBL/GenBank/DDBJ databases">
        <title>Sequencing the genomes of 1000 actinobacteria strains.</title>
        <authorList>
            <person name="Klenk H.-P."/>
        </authorList>
    </citation>
    <scope>NUCLEOTIDE SEQUENCE [LARGE SCALE GENOMIC DNA]</scope>
    <source>
        <strain evidence="1 2">DSM 44121</strain>
    </source>
</reference>